<dbReference type="GO" id="GO:0001727">
    <property type="term" value="F:lipid kinase activity"/>
    <property type="evidence" value="ECO:0007669"/>
    <property type="project" value="TreeGrafter"/>
</dbReference>
<dbReference type="GeneID" id="24134318"/>
<dbReference type="PANTHER" id="PTHR12358">
    <property type="entry name" value="SPHINGOSINE KINASE"/>
    <property type="match status" value="1"/>
</dbReference>
<name>A0A067BUA8_SAPPC</name>
<evidence type="ECO:0000256" key="2">
    <source>
        <dbReference type="ARBA" id="ARBA00022741"/>
    </source>
</evidence>
<dbReference type="EMBL" id="KK583279">
    <property type="protein sequence ID" value="KDO21853.1"/>
    <property type="molecule type" value="Genomic_DNA"/>
</dbReference>
<dbReference type="SUPFAM" id="SSF111331">
    <property type="entry name" value="NAD kinase/diacylglycerol kinase-like"/>
    <property type="match status" value="1"/>
</dbReference>
<keyword evidence="4" id="KW-0067">ATP-binding</keyword>
<dbReference type="SMART" id="SM00046">
    <property type="entry name" value="DAGKc"/>
    <property type="match status" value="1"/>
</dbReference>
<dbReference type="OMA" id="TMGNFYA"/>
<dbReference type="AlphaFoldDB" id="A0A067BUA8"/>
<dbReference type="InterPro" id="IPR017438">
    <property type="entry name" value="ATP-NAD_kinase_N"/>
</dbReference>
<dbReference type="Gene3D" id="2.60.200.40">
    <property type="match status" value="1"/>
</dbReference>
<evidence type="ECO:0000256" key="1">
    <source>
        <dbReference type="ARBA" id="ARBA00022679"/>
    </source>
</evidence>
<dbReference type="Gene3D" id="3.40.50.10330">
    <property type="entry name" value="Probable inorganic polyphosphate/atp-NAD kinase, domain 1"/>
    <property type="match status" value="1"/>
</dbReference>
<keyword evidence="7" id="KW-1185">Reference proteome</keyword>
<dbReference type="GO" id="GO:0016020">
    <property type="term" value="C:membrane"/>
    <property type="evidence" value="ECO:0007669"/>
    <property type="project" value="TreeGrafter"/>
</dbReference>
<proteinExistence type="predicted"/>
<dbReference type="InterPro" id="IPR016064">
    <property type="entry name" value="NAD/diacylglycerol_kinase_sf"/>
</dbReference>
<dbReference type="InterPro" id="IPR045540">
    <property type="entry name" value="YegS/DAGK_C"/>
</dbReference>
<sequence length="471" mass="51122">MTSLSSGSETFALGRHAAIVVATEDALEIAMAKKPVLRLLWADVLGASTGHDTIGATCSLPLLIHVVEKTKSGKRKLRDVVLTSCGEASNGIHQLEVDKWVRIIQYFANPCRPLVGLPTLDAIMQHPPKQRTFLVLINPVGGTGKGEHIYGKVETILGLANIRVEKIVTDRPKHATDVARTLDVSSFDCLVVVGGDGFVYEVVQGLMQRQDWATAIQLPLAILPAGTGNGLAKSICDGANELCTPESAMYLAAKGRPLPLDVATLRNATTTSYLLLSLTWGFMAEIDHDSEKYRFFGAQRFVVGTIVKLIAPKSWHGTLSYLPSSDEDEPPYADTSVTPTLLPAVGDPVSSNWTRLEGDMSLFWAMNVSHAANDAKIAPSARLDDGYLHIVLMQGKASRTEYASMMLGIEKGQHVHQPTVQVIKTRAFQLETPPENLLMADGERCDGGLWQVQVHRGLARVMGLPAPNEYK</sequence>
<keyword evidence="3" id="KW-0418">Kinase</keyword>
<evidence type="ECO:0000256" key="4">
    <source>
        <dbReference type="ARBA" id="ARBA00022840"/>
    </source>
</evidence>
<evidence type="ECO:0000313" key="7">
    <source>
        <dbReference type="Proteomes" id="UP000030745"/>
    </source>
</evidence>
<dbReference type="Pfam" id="PF19279">
    <property type="entry name" value="YegS_C"/>
    <property type="match status" value="1"/>
</dbReference>
<dbReference type="Proteomes" id="UP000030745">
    <property type="component" value="Unassembled WGS sequence"/>
</dbReference>
<dbReference type="KEGG" id="spar:SPRG_12353"/>
<dbReference type="Pfam" id="PF00781">
    <property type="entry name" value="DAGK_cat"/>
    <property type="match status" value="1"/>
</dbReference>
<reference evidence="6 7" key="1">
    <citation type="journal article" date="2013" name="PLoS Genet.">
        <title>Distinctive expansion of potential virulence genes in the genome of the oomycete fish pathogen Saprolegnia parasitica.</title>
        <authorList>
            <person name="Jiang R.H."/>
            <person name="de Bruijn I."/>
            <person name="Haas B.J."/>
            <person name="Belmonte R."/>
            <person name="Lobach L."/>
            <person name="Christie J."/>
            <person name="van den Ackerveken G."/>
            <person name="Bottin A."/>
            <person name="Bulone V."/>
            <person name="Diaz-Moreno S.M."/>
            <person name="Dumas B."/>
            <person name="Fan L."/>
            <person name="Gaulin E."/>
            <person name="Govers F."/>
            <person name="Grenville-Briggs L.J."/>
            <person name="Horner N.R."/>
            <person name="Levin J.Z."/>
            <person name="Mammella M."/>
            <person name="Meijer H.J."/>
            <person name="Morris P."/>
            <person name="Nusbaum C."/>
            <person name="Oome S."/>
            <person name="Phillips A.J."/>
            <person name="van Rooyen D."/>
            <person name="Rzeszutek E."/>
            <person name="Saraiva M."/>
            <person name="Secombes C.J."/>
            <person name="Seidl M.F."/>
            <person name="Snel B."/>
            <person name="Stassen J.H."/>
            <person name="Sykes S."/>
            <person name="Tripathy S."/>
            <person name="van den Berg H."/>
            <person name="Vega-Arreguin J.C."/>
            <person name="Wawra S."/>
            <person name="Young S.K."/>
            <person name="Zeng Q."/>
            <person name="Dieguez-Uribeondo J."/>
            <person name="Russ C."/>
            <person name="Tyler B.M."/>
            <person name="van West P."/>
        </authorList>
    </citation>
    <scope>NUCLEOTIDE SEQUENCE [LARGE SCALE GENOMIC DNA]</scope>
    <source>
        <strain evidence="6 7">CBS 223.65</strain>
    </source>
</reference>
<keyword evidence="2" id="KW-0547">Nucleotide-binding</keyword>
<dbReference type="PANTHER" id="PTHR12358:SF31">
    <property type="entry name" value="ACYLGLYCEROL KINASE, MITOCHONDRIAL"/>
    <property type="match status" value="1"/>
</dbReference>
<feature type="domain" description="DAGKc" evidence="5">
    <location>
        <begin position="128"/>
        <end position="269"/>
    </location>
</feature>
<gene>
    <name evidence="6" type="ORF">SPRG_12353</name>
</gene>
<dbReference type="InterPro" id="IPR001206">
    <property type="entry name" value="Diacylglycerol_kinase_cat_dom"/>
</dbReference>
<dbReference type="GO" id="GO:0005524">
    <property type="term" value="F:ATP binding"/>
    <property type="evidence" value="ECO:0007669"/>
    <property type="project" value="UniProtKB-KW"/>
</dbReference>
<evidence type="ECO:0000313" key="6">
    <source>
        <dbReference type="EMBL" id="KDO21853.1"/>
    </source>
</evidence>
<dbReference type="GO" id="GO:0046512">
    <property type="term" value="P:sphingosine biosynthetic process"/>
    <property type="evidence" value="ECO:0007669"/>
    <property type="project" value="TreeGrafter"/>
</dbReference>
<dbReference type="PROSITE" id="PS50146">
    <property type="entry name" value="DAGK"/>
    <property type="match status" value="1"/>
</dbReference>
<organism evidence="6 7">
    <name type="scientific">Saprolegnia parasitica (strain CBS 223.65)</name>
    <dbReference type="NCBI Taxonomy" id="695850"/>
    <lineage>
        <taxon>Eukaryota</taxon>
        <taxon>Sar</taxon>
        <taxon>Stramenopiles</taxon>
        <taxon>Oomycota</taxon>
        <taxon>Saprolegniomycetes</taxon>
        <taxon>Saprolegniales</taxon>
        <taxon>Saprolegniaceae</taxon>
        <taxon>Saprolegnia</taxon>
    </lineage>
</organism>
<dbReference type="RefSeq" id="XP_012207410.1">
    <property type="nucleotide sequence ID" value="XM_012352020.1"/>
</dbReference>
<evidence type="ECO:0000256" key="3">
    <source>
        <dbReference type="ARBA" id="ARBA00022777"/>
    </source>
</evidence>
<dbReference type="STRING" id="695850.A0A067BUA8"/>
<protein>
    <recommendedName>
        <fullName evidence="5">DAGKc domain-containing protein</fullName>
    </recommendedName>
</protein>
<accession>A0A067BUA8</accession>
<keyword evidence="1" id="KW-0808">Transferase</keyword>
<dbReference type="OrthoDB" id="3853857at2759"/>
<dbReference type="VEuPathDB" id="FungiDB:SPRG_12353"/>
<dbReference type="InterPro" id="IPR050187">
    <property type="entry name" value="Lipid_Phosphate_FormReg"/>
</dbReference>
<evidence type="ECO:0000259" key="5">
    <source>
        <dbReference type="PROSITE" id="PS50146"/>
    </source>
</evidence>
<dbReference type="GO" id="GO:0005737">
    <property type="term" value="C:cytoplasm"/>
    <property type="evidence" value="ECO:0007669"/>
    <property type="project" value="TreeGrafter"/>
</dbReference>